<sequence length="469" mass="52961">MNASPVWTIACNEWRRWWHARVPALLLVVLLGLWGLAALAAHHHWQDHARTVADVTLRSQHDWQSQPDRHPHRVSHFGDFVAKPLHPLTVIEPGILDQSGHLVYLEAHRLNSANFNPATEATSLGRFPLMTPGMIVQWWMPLFLIMIAYATVTAEKLAGTLAYMRGNGTAAWQIATGKWLALFLPFLLLLCLQGLLVGLWSWHSDQAGLRLGLMLLAQVLYMAGWCGLVVAVSWWSRQLHAALLTLLLCWVCVCIIFPRGLANLAQVLHPTQPRTEAEYHAEIKLKTLGDSHHPNDPHFAGFKAQTLKLYGVSRTEDLPVNYNGLLMQEGERLTTAVYREQQALHDAQLAKQNAQIRHWLWLSPALAMQYVQMASSGNDLAHHQAFIRQAEVRRYQLIQYLNQIHTFKVNQAEDKDTRVDAAFWQNAPRPTVSLAGIDVSRTTLLASLLVLLGWIVLPCALLYKVSKRT</sequence>
<reference evidence="3" key="1">
    <citation type="journal article" date="2019" name="Int. J. Syst. Evol. Microbiol.">
        <title>The Global Catalogue of Microorganisms (GCM) 10K type strain sequencing project: providing services to taxonomists for standard genome sequencing and annotation.</title>
        <authorList>
            <consortium name="The Broad Institute Genomics Platform"/>
            <consortium name="The Broad Institute Genome Sequencing Center for Infectious Disease"/>
            <person name="Wu L."/>
            <person name="Ma J."/>
        </authorList>
    </citation>
    <scope>NUCLEOTIDE SEQUENCE [LARGE SCALE GENOMIC DNA]</scope>
    <source>
        <strain evidence="3">VKM B-3159</strain>
    </source>
</reference>
<dbReference type="RefSeq" id="WP_306390445.1">
    <property type="nucleotide sequence ID" value="NZ_JAVCAP010000031.1"/>
</dbReference>
<proteinExistence type="predicted"/>
<evidence type="ECO:0000256" key="1">
    <source>
        <dbReference type="SAM" id="Phobius"/>
    </source>
</evidence>
<keyword evidence="1" id="KW-0812">Transmembrane</keyword>
<dbReference type="Pfam" id="PF12040">
    <property type="entry name" value="DUF3526"/>
    <property type="match status" value="1"/>
</dbReference>
<feature type="transmembrane region" description="Helical" evidence="1">
    <location>
        <begin position="242"/>
        <end position="261"/>
    </location>
</feature>
<feature type="transmembrane region" description="Helical" evidence="1">
    <location>
        <begin position="138"/>
        <end position="158"/>
    </location>
</feature>
<evidence type="ECO:0000313" key="3">
    <source>
        <dbReference type="Proteomes" id="UP001225906"/>
    </source>
</evidence>
<evidence type="ECO:0000313" key="2">
    <source>
        <dbReference type="EMBL" id="MDP8568702.1"/>
    </source>
</evidence>
<keyword evidence="3" id="KW-1185">Reference proteome</keyword>
<keyword evidence="1" id="KW-1133">Transmembrane helix</keyword>
<accession>A0ABT9JVW1</accession>
<keyword evidence="1" id="KW-0472">Membrane</keyword>
<comment type="caution">
    <text evidence="2">The sequence shown here is derived from an EMBL/GenBank/DDBJ whole genome shotgun (WGS) entry which is preliminary data.</text>
</comment>
<dbReference type="PANTHER" id="PTHR43471:SF1">
    <property type="entry name" value="ABC TRANSPORTER PERMEASE PROTEIN NOSY-RELATED"/>
    <property type="match status" value="1"/>
</dbReference>
<dbReference type="InterPro" id="IPR021913">
    <property type="entry name" value="DUF3526"/>
</dbReference>
<dbReference type="PANTHER" id="PTHR43471">
    <property type="entry name" value="ABC TRANSPORTER PERMEASE"/>
    <property type="match status" value="1"/>
</dbReference>
<dbReference type="EMBL" id="JAVCAP010000031">
    <property type="protein sequence ID" value="MDP8568702.1"/>
    <property type="molecule type" value="Genomic_DNA"/>
</dbReference>
<gene>
    <name evidence="2" type="ORF">Q9291_12660</name>
</gene>
<organism evidence="2 3">
    <name type="scientific">Methylophilus aquaticus</name>
    <dbReference type="NCBI Taxonomy" id="1971610"/>
    <lineage>
        <taxon>Bacteria</taxon>
        <taxon>Pseudomonadati</taxon>
        <taxon>Pseudomonadota</taxon>
        <taxon>Betaproteobacteria</taxon>
        <taxon>Nitrosomonadales</taxon>
        <taxon>Methylophilaceae</taxon>
        <taxon>Methylophilus</taxon>
    </lineage>
</organism>
<feature type="transmembrane region" description="Helical" evidence="1">
    <location>
        <begin position="179"/>
        <end position="202"/>
    </location>
</feature>
<name>A0ABT9JVW1_9PROT</name>
<feature type="transmembrane region" description="Helical" evidence="1">
    <location>
        <begin position="24"/>
        <end position="45"/>
    </location>
</feature>
<feature type="transmembrane region" description="Helical" evidence="1">
    <location>
        <begin position="214"/>
        <end position="235"/>
    </location>
</feature>
<dbReference type="Proteomes" id="UP001225906">
    <property type="component" value="Unassembled WGS sequence"/>
</dbReference>
<protein>
    <submittedName>
        <fullName evidence="2">DUF3526 domain-containing protein</fullName>
    </submittedName>
</protein>
<feature type="transmembrane region" description="Helical" evidence="1">
    <location>
        <begin position="444"/>
        <end position="463"/>
    </location>
</feature>